<organism evidence="1">
    <name type="scientific">freshwater metagenome</name>
    <dbReference type="NCBI Taxonomy" id="449393"/>
    <lineage>
        <taxon>unclassified sequences</taxon>
        <taxon>metagenomes</taxon>
        <taxon>ecological metagenomes</taxon>
    </lineage>
</organism>
<gene>
    <name evidence="1" type="ORF">UFOPK3610_01417</name>
</gene>
<reference evidence="1" key="1">
    <citation type="submission" date="2020-05" db="EMBL/GenBank/DDBJ databases">
        <authorList>
            <person name="Chiriac C."/>
            <person name="Salcher M."/>
            <person name="Ghai R."/>
            <person name="Kavagutti S V."/>
        </authorList>
    </citation>
    <scope>NUCLEOTIDE SEQUENCE</scope>
</reference>
<sequence length="538" mass="55557">MIDSSNPAQFKVAQTFIRWLLAKDGDGNKYAMARRLGIMYIGWDDRIWQSAPGEPSWSEISWFSCFANQSADYDTSCHRNHIHLSLSWDGAAGFTSFWGGNPTPLPFCVDPGTAATPKVTVRGLEFVSVRPTRVFDSAAPVAPDAPETACRLTQPANPVLTDTNQMADGATGDPVYVNVLGVGPTDPTSVRAVTVRITAKQPNAPLSVYTWPSGGAHAHDPAFKTAIGVTGSVETVLPVATDGTIAVAINAGASAVAVDVLGYFVRRLPNVVSSSGPVTPLLPALVYTTKGSPRGALKPGESRTVSLSGRGGLPAIGGDITMSSVWLTVTTSGARSSGNVVVARPHAGIQDSSARAGVRRMQDVSSAVLTGVDELGRVTLTNTTRMPVSVDVSATGWSARAGATGDLLLPIDPETTLNTVSGVGVVSVERSVPAGMKARGVGSIPSANVGGVIARVSLTGGAVATSLSMWAVSQGQDIQPTLSAGSGETRTGLVVLQVSPAGGIRWLTSQPDAQVTVRVVGVLRSLPAVVVPRAAVRP</sequence>
<protein>
    <submittedName>
        <fullName evidence="1">Unannotated protein</fullName>
    </submittedName>
</protein>
<name>A0A6J7HW15_9ZZZZ</name>
<evidence type="ECO:0000313" key="1">
    <source>
        <dbReference type="EMBL" id="CAB4921095.1"/>
    </source>
</evidence>
<dbReference type="EMBL" id="CAFBMR010000065">
    <property type="protein sequence ID" value="CAB4921095.1"/>
    <property type="molecule type" value="Genomic_DNA"/>
</dbReference>
<proteinExistence type="predicted"/>
<dbReference type="AlphaFoldDB" id="A0A6J7HW15"/>
<accession>A0A6J7HW15</accession>